<keyword evidence="1" id="KW-0175">Coiled coil</keyword>
<gene>
    <name evidence="2" type="ORF">LYNGBM3L_32710</name>
</gene>
<evidence type="ECO:0000256" key="1">
    <source>
        <dbReference type="SAM" id="Coils"/>
    </source>
</evidence>
<evidence type="ECO:0008006" key="4">
    <source>
        <dbReference type="Google" id="ProtNLM"/>
    </source>
</evidence>
<dbReference type="Gene3D" id="3.30.1330.60">
    <property type="entry name" value="OmpA-like domain"/>
    <property type="match status" value="1"/>
</dbReference>
<protein>
    <recommendedName>
        <fullName evidence="4">Flagellar motor protein</fullName>
    </recommendedName>
</protein>
<dbReference type="HOGENOM" id="CLU_096132_0_0_3"/>
<dbReference type="InterPro" id="IPR036737">
    <property type="entry name" value="OmpA-like_sf"/>
</dbReference>
<name>F4XUC3_9CYAN</name>
<sequence length="284" mass="31728">MRRSRNNDWNEEINLWPAFTDLMSNAFMILILFLLLSILKSVLAQTALESTIDDLTRSEDEVVQLARENAELRAKAVRVDQLERGVAIWRARAKRSTDRQKALEQQVRALQVQIAAAPKPPDTPPIIVIKDQGAYRFDSGSAEIPSAMKDYIRQQIVPAIESNAKDYEINVVELIGHTDGQPNLGAGNIDQTIGNVVNKNSSISQLRPGSNADLGLMRALAVVQLLREIQSKEGRLKGLQFRAYSAAQLILPNGKIAPISLKDDQTRRRIEIRFTRLGKVTNVQ</sequence>
<feature type="coiled-coil region" evidence="1">
    <location>
        <begin position="48"/>
        <end position="113"/>
    </location>
</feature>
<dbReference type="SUPFAM" id="SSF103088">
    <property type="entry name" value="OmpA-like"/>
    <property type="match status" value="1"/>
</dbReference>
<dbReference type="EMBL" id="GL890931">
    <property type="protein sequence ID" value="EGJ31748.1"/>
    <property type="molecule type" value="Genomic_DNA"/>
</dbReference>
<dbReference type="eggNOG" id="COG1360">
    <property type="taxonomic scope" value="Bacteria"/>
</dbReference>
<keyword evidence="3" id="KW-1185">Reference proteome</keyword>
<dbReference type="OrthoDB" id="559153at2"/>
<dbReference type="RefSeq" id="WP_008186118.1">
    <property type="nucleotide sequence ID" value="NZ_GL890931.1"/>
</dbReference>
<dbReference type="AlphaFoldDB" id="F4XUC3"/>
<reference evidence="3" key="1">
    <citation type="journal article" date="2011" name="Proc. Natl. Acad. Sci. U.S.A.">
        <title>Genomic insights into the physiology and ecology of the marine filamentous cyanobacterium Lyngbya majuscula.</title>
        <authorList>
            <person name="Jones A.C."/>
            <person name="Monroe E.A."/>
            <person name="Podell S."/>
            <person name="Hess W.R."/>
            <person name="Klages S."/>
            <person name="Esquenazi E."/>
            <person name="Niessen S."/>
            <person name="Hoover H."/>
            <person name="Rothmann M."/>
            <person name="Lasken R.S."/>
            <person name="Yates J.R.III."/>
            <person name="Reinhardt R."/>
            <person name="Kube M."/>
            <person name="Burkart M.D."/>
            <person name="Allen E.E."/>
            <person name="Dorrestein P.C."/>
            <person name="Gerwick W.H."/>
            <person name="Gerwick L."/>
        </authorList>
    </citation>
    <scope>NUCLEOTIDE SEQUENCE [LARGE SCALE GENOMIC DNA]</scope>
    <source>
        <strain evidence="3">3L</strain>
    </source>
</reference>
<evidence type="ECO:0000313" key="2">
    <source>
        <dbReference type="EMBL" id="EGJ31748.1"/>
    </source>
</evidence>
<proteinExistence type="predicted"/>
<evidence type="ECO:0000313" key="3">
    <source>
        <dbReference type="Proteomes" id="UP000003959"/>
    </source>
</evidence>
<accession>F4XUC3</accession>
<organism evidence="2 3">
    <name type="scientific">Moorena producens 3L</name>
    <dbReference type="NCBI Taxonomy" id="489825"/>
    <lineage>
        <taxon>Bacteria</taxon>
        <taxon>Bacillati</taxon>
        <taxon>Cyanobacteriota</taxon>
        <taxon>Cyanophyceae</taxon>
        <taxon>Coleofasciculales</taxon>
        <taxon>Coleofasciculaceae</taxon>
        <taxon>Moorena</taxon>
    </lineage>
</organism>
<dbReference type="Proteomes" id="UP000003959">
    <property type="component" value="Unassembled WGS sequence"/>
</dbReference>